<feature type="transmembrane region" description="Helical" evidence="2">
    <location>
        <begin position="25"/>
        <end position="47"/>
    </location>
</feature>
<dbReference type="AlphaFoldDB" id="A0A850C746"/>
<organism evidence="3 4">
    <name type="scientific">Glycomyces artemisiae</name>
    <dbReference type="NCBI Taxonomy" id="1076443"/>
    <lineage>
        <taxon>Bacteria</taxon>
        <taxon>Bacillati</taxon>
        <taxon>Actinomycetota</taxon>
        <taxon>Actinomycetes</taxon>
        <taxon>Glycomycetales</taxon>
        <taxon>Glycomycetaceae</taxon>
        <taxon>Glycomyces</taxon>
    </lineage>
</organism>
<comment type="caution">
    <text evidence="3">The sequence shown here is derived from an EMBL/GenBank/DDBJ whole genome shotgun (WGS) entry which is preliminary data.</text>
</comment>
<sequence length="239" mass="25223">MTYPSQPGYPSPYGQQPPGRQQNTLWLIGGTVVLVLAIIFTVILIVVQGAQDNSATNGGDDGGGNNGGDNGGDDGGDDGGDQAAVEMNEEACSAFGLDSFESNYGSLDPDSTYSSASTTGGLPSLTCTFYNEDYTSVSIYLSDRESASEVTDSVASDSEYYNEASGYTYADWDGYGDAGSLYSYDYGDSTSYTLHVALGSLDVTISSTLYDDENVSAETAEETWADFVQQSDSLFADYT</sequence>
<evidence type="ECO:0000256" key="1">
    <source>
        <dbReference type="SAM" id="MobiDB-lite"/>
    </source>
</evidence>
<evidence type="ECO:0000313" key="3">
    <source>
        <dbReference type="EMBL" id="NUQ88611.1"/>
    </source>
</evidence>
<reference evidence="3 4" key="1">
    <citation type="submission" date="2020-05" db="EMBL/GenBank/DDBJ databases">
        <title>DNA-SIP metagenomic assembled genomes.</title>
        <authorList>
            <person name="Yu J."/>
        </authorList>
    </citation>
    <scope>NUCLEOTIDE SEQUENCE [LARGE SCALE GENOMIC DNA]</scope>
    <source>
        <strain evidence="3">Bin5.27</strain>
    </source>
</reference>
<feature type="compositionally biased region" description="Gly residues" evidence="1">
    <location>
        <begin position="59"/>
        <end position="70"/>
    </location>
</feature>
<keyword evidence="2" id="KW-0472">Membrane</keyword>
<keyword evidence="2" id="KW-1133">Transmembrane helix</keyword>
<accession>A0A850C746</accession>
<gene>
    <name evidence="3" type="ORF">HOQ43_09135</name>
</gene>
<keyword evidence="2" id="KW-0812">Transmembrane</keyword>
<proteinExistence type="predicted"/>
<feature type="compositionally biased region" description="Acidic residues" evidence="1">
    <location>
        <begin position="71"/>
        <end position="80"/>
    </location>
</feature>
<name>A0A850C746_9ACTN</name>
<evidence type="ECO:0008006" key="5">
    <source>
        <dbReference type="Google" id="ProtNLM"/>
    </source>
</evidence>
<evidence type="ECO:0000256" key="2">
    <source>
        <dbReference type="SAM" id="Phobius"/>
    </source>
</evidence>
<feature type="region of interest" description="Disordered" evidence="1">
    <location>
        <begin position="56"/>
        <end position="82"/>
    </location>
</feature>
<dbReference type="EMBL" id="JABFXE010000379">
    <property type="protein sequence ID" value="NUQ88611.1"/>
    <property type="molecule type" value="Genomic_DNA"/>
</dbReference>
<evidence type="ECO:0000313" key="4">
    <source>
        <dbReference type="Proteomes" id="UP000574690"/>
    </source>
</evidence>
<protein>
    <recommendedName>
        <fullName evidence="5">DUF3558 domain-containing protein</fullName>
    </recommendedName>
</protein>
<dbReference type="Proteomes" id="UP000574690">
    <property type="component" value="Unassembled WGS sequence"/>
</dbReference>